<dbReference type="KEGG" id="mefw:F1737_04600"/>
<evidence type="ECO:0000313" key="1">
    <source>
        <dbReference type="EMBL" id="WOF16034.1"/>
    </source>
</evidence>
<reference evidence="1 2" key="1">
    <citation type="submission" date="2019-09" db="EMBL/GenBank/DDBJ databases">
        <title>The complete genome of Methanoplanus sp. FWC-SCC4.</title>
        <authorList>
            <person name="Chen S.-C."/>
            <person name="Zhou Y.-Z."/>
            <person name="Lai M.-C."/>
        </authorList>
    </citation>
    <scope>NUCLEOTIDE SEQUENCE [LARGE SCALE GENOMIC DNA]</scope>
    <source>
        <strain evidence="1 2">FWC-SCC4</strain>
    </source>
</reference>
<organism evidence="1 2">
    <name type="scientific">Methanochimaera problematica</name>
    <dbReference type="NCBI Taxonomy" id="2609417"/>
    <lineage>
        <taxon>Archaea</taxon>
        <taxon>Methanobacteriati</taxon>
        <taxon>Methanobacteriota</taxon>
        <taxon>Stenosarchaea group</taxon>
        <taxon>Methanomicrobia</taxon>
        <taxon>Methanomicrobiales</taxon>
        <taxon>Methanomicrobiaceae</taxon>
        <taxon>Methanochimaera</taxon>
    </lineage>
</organism>
<keyword evidence="2" id="KW-1185">Reference proteome</keyword>
<proteinExistence type="predicted"/>
<dbReference type="GeneID" id="85229431"/>
<sequence>MNKNIYLQIAKDLNITHFSKENESQFIGRIIYSAISEWIKASTFDRKIDDHEGVKEEGCTKHHITRKCGEILEGFLEIYPHIEFYFYPFEEKDPKPVQEIQKRLLLGGVLVPGENNTVQLSKEKNGFVNNNLYFERGYFYEPGKQVFGLGCYRNSQKENIPCVRLEELFYIPNENAEKTVNYYINEFKSNFINISDIPDYWRFFDYSSKKSFHNSWNEYFDKNREITVYKNNINNSDYGFIKYSGGKFFFTPFPKHIIQTKEVRRILYGIRSIENNPCNSELTIQGKEVKIQLYTSLPLREQSLLYMISWPVNNMYDRTQYITSIKFLPVIQRILSNLNVDFKVIT</sequence>
<name>A0AA97I412_9EURY</name>
<dbReference type="RefSeq" id="WP_317137609.1">
    <property type="nucleotide sequence ID" value="NZ_CP043875.1"/>
</dbReference>
<dbReference type="EMBL" id="CP043875">
    <property type="protein sequence ID" value="WOF16034.1"/>
    <property type="molecule type" value="Genomic_DNA"/>
</dbReference>
<evidence type="ECO:0000313" key="2">
    <source>
        <dbReference type="Proteomes" id="UP001301797"/>
    </source>
</evidence>
<dbReference type="AlphaFoldDB" id="A0AA97I412"/>
<dbReference type="Proteomes" id="UP001301797">
    <property type="component" value="Chromosome"/>
</dbReference>
<protein>
    <submittedName>
        <fullName evidence="1">Uncharacterized protein</fullName>
    </submittedName>
</protein>
<accession>A0AA97I412</accession>
<gene>
    <name evidence="1" type="ORF">F1737_04600</name>
</gene>